<evidence type="ECO:0000256" key="3">
    <source>
        <dbReference type="ARBA" id="ARBA00022692"/>
    </source>
</evidence>
<keyword evidence="6 7" id="KW-0131">Cell cycle</keyword>
<comment type="subunit">
    <text evidence="7">Part of a complex composed of FtsB, FtsL and FtsQ.</text>
</comment>
<accession>A0A370DY15</accession>
<keyword evidence="7" id="KW-0175">Coiled coil</keyword>
<reference evidence="8 9" key="1">
    <citation type="journal article" date="2018" name="ISME J.">
        <title>Endosymbiont genomes yield clues of tubeworm success.</title>
        <authorList>
            <person name="Li Y."/>
            <person name="Liles M.R."/>
            <person name="Halanych K.M."/>
        </authorList>
    </citation>
    <scope>NUCLEOTIDE SEQUENCE [LARGE SCALE GENOMIC DNA]</scope>
    <source>
        <strain evidence="8">A1422</strain>
    </source>
</reference>
<dbReference type="NCBIfam" id="NF002058">
    <property type="entry name" value="PRK00888.1"/>
    <property type="match status" value="1"/>
</dbReference>
<feature type="topological domain" description="Periplasmic" evidence="7">
    <location>
        <begin position="22"/>
        <end position="98"/>
    </location>
</feature>
<keyword evidence="4 7" id="KW-1133">Transmembrane helix</keyword>
<evidence type="ECO:0000313" key="9">
    <source>
        <dbReference type="Proteomes" id="UP000255508"/>
    </source>
</evidence>
<sequence>MRILVAILFLLLAFLQYRLWVGEGSLAEVNNLENEITRQEAELVDLKKRNRALQAEVEDLRSGSAALEERARSELGMIKEGEIFYQVIDQSQITTHNE</sequence>
<keyword evidence="3 7" id="KW-0812">Transmembrane</keyword>
<proteinExistence type="inferred from homology"/>
<protein>
    <recommendedName>
        <fullName evidence="7">Cell division protein FtsB</fullName>
    </recommendedName>
</protein>
<evidence type="ECO:0000256" key="6">
    <source>
        <dbReference type="ARBA" id="ARBA00023306"/>
    </source>
</evidence>
<keyword evidence="5 7" id="KW-0472">Membrane</keyword>
<dbReference type="GO" id="GO:0032153">
    <property type="term" value="C:cell division site"/>
    <property type="evidence" value="ECO:0007669"/>
    <property type="project" value="UniProtKB-UniRule"/>
</dbReference>
<feature type="coiled-coil region" evidence="7">
    <location>
        <begin position="22"/>
        <end position="70"/>
    </location>
</feature>
<keyword evidence="2 7" id="KW-0132">Cell division</keyword>
<name>A0A370DY15_9GAMM</name>
<dbReference type="InterPro" id="IPR007060">
    <property type="entry name" value="FtsL/DivIC"/>
</dbReference>
<evidence type="ECO:0000256" key="1">
    <source>
        <dbReference type="ARBA" id="ARBA00022475"/>
    </source>
</evidence>
<keyword evidence="7" id="KW-0997">Cell inner membrane</keyword>
<dbReference type="Proteomes" id="UP000255508">
    <property type="component" value="Unassembled WGS sequence"/>
</dbReference>
<organism evidence="8 9">
    <name type="scientific">endosymbiont of Lamellibrachia luymesi</name>
    <dbReference type="NCBI Taxonomy" id="2200907"/>
    <lineage>
        <taxon>Bacteria</taxon>
        <taxon>Pseudomonadati</taxon>
        <taxon>Pseudomonadota</taxon>
        <taxon>Gammaproteobacteria</taxon>
        <taxon>sulfur-oxidizing symbionts</taxon>
    </lineage>
</organism>
<dbReference type="AlphaFoldDB" id="A0A370DY15"/>
<dbReference type="PANTHER" id="PTHR37485">
    <property type="entry name" value="CELL DIVISION PROTEIN FTSB"/>
    <property type="match status" value="1"/>
</dbReference>
<evidence type="ECO:0000256" key="2">
    <source>
        <dbReference type="ARBA" id="ARBA00022618"/>
    </source>
</evidence>
<dbReference type="PANTHER" id="PTHR37485:SF1">
    <property type="entry name" value="CELL DIVISION PROTEIN FTSB"/>
    <property type="match status" value="1"/>
</dbReference>
<gene>
    <name evidence="7" type="primary">ftsB</name>
    <name evidence="8" type="ORF">DIZ79_06940</name>
</gene>
<dbReference type="HAMAP" id="MF_00599">
    <property type="entry name" value="FtsB"/>
    <property type="match status" value="1"/>
</dbReference>
<dbReference type="EMBL" id="QFXD01000129">
    <property type="protein sequence ID" value="RDH91200.1"/>
    <property type="molecule type" value="Genomic_DNA"/>
</dbReference>
<dbReference type="InterPro" id="IPR023081">
    <property type="entry name" value="Cell_div_FtsB"/>
</dbReference>
<evidence type="ECO:0000313" key="8">
    <source>
        <dbReference type="EMBL" id="RDH91200.1"/>
    </source>
</evidence>
<keyword evidence="1 7" id="KW-1003">Cell membrane</keyword>
<dbReference type="Pfam" id="PF04977">
    <property type="entry name" value="DivIC"/>
    <property type="match status" value="1"/>
</dbReference>
<evidence type="ECO:0000256" key="5">
    <source>
        <dbReference type="ARBA" id="ARBA00023136"/>
    </source>
</evidence>
<dbReference type="GO" id="GO:0005886">
    <property type="term" value="C:plasma membrane"/>
    <property type="evidence" value="ECO:0007669"/>
    <property type="project" value="UniProtKB-SubCell"/>
</dbReference>
<comment type="similarity">
    <text evidence="7">Belongs to the FtsB family.</text>
</comment>
<dbReference type="GO" id="GO:0030428">
    <property type="term" value="C:cell septum"/>
    <property type="evidence" value="ECO:0007669"/>
    <property type="project" value="TreeGrafter"/>
</dbReference>
<comment type="caution">
    <text evidence="8">The sequence shown here is derived from an EMBL/GenBank/DDBJ whole genome shotgun (WGS) entry which is preliminary data.</text>
</comment>
<comment type="function">
    <text evidence="7">Essential cell division protein. May link together the upstream cell division proteins, which are predominantly cytoplasmic, with the downstream cell division proteins, which are predominantly periplasmic.</text>
</comment>
<dbReference type="GO" id="GO:0043093">
    <property type="term" value="P:FtsZ-dependent cytokinesis"/>
    <property type="evidence" value="ECO:0007669"/>
    <property type="project" value="UniProtKB-UniRule"/>
</dbReference>
<comment type="subcellular location">
    <subcellularLocation>
        <location evidence="7">Cell inner membrane</location>
        <topology evidence="7">Single-pass type II membrane protein</topology>
    </subcellularLocation>
    <text evidence="7">Localizes to the division septum.</text>
</comment>
<feature type="topological domain" description="Cytoplasmic" evidence="7">
    <location>
        <begin position="1"/>
        <end position="3"/>
    </location>
</feature>
<evidence type="ECO:0000256" key="7">
    <source>
        <dbReference type="HAMAP-Rule" id="MF_00599"/>
    </source>
</evidence>
<evidence type="ECO:0000256" key="4">
    <source>
        <dbReference type="ARBA" id="ARBA00022989"/>
    </source>
</evidence>